<evidence type="ECO:0000256" key="7">
    <source>
        <dbReference type="ARBA" id="ARBA00022840"/>
    </source>
</evidence>
<comment type="similarity">
    <text evidence="2">Belongs to the carboxylate-amine ligase family. Glutamate--cysteine ligase type 2 subfamily.</text>
</comment>
<evidence type="ECO:0000256" key="2">
    <source>
        <dbReference type="ARBA" id="ARBA00010253"/>
    </source>
</evidence>
<comment type="similarity">
    <text evidence="10">Belongs to the glutamate--cysteine ligase type 2 family. EgtA subfamily.</text>
</comment>
<accession>A0A2T5C228</accession>
<keyword evidence="7 10" id="KW-0067">ATP-binding</keyword>
<keyword evidence="12" id="KW-1185">Reference proteome</keyword>
<evidence type="ECO:0000313" key="12">
    <source>
        <dbReference type="Proteomes" id="UP000243525"/>
    </source>
</evidence>
<comment type="subunit">
    <text evidence="3">Homodimer or monomer when oxidized or reduced, respectively.</text>
</comment>
<dbReference type="InterPro" id="IPR006336">
    <property type="entry name" value="GCS2"/>
</dbReference>
<dbReference type="NCBIfam" id="TIGR01436">
    <property type="entry name" value="glu_cys_lig_pln"/>
    <property type="match status" value="1"/>
</dbReference>
<dbReference type="AlphaFoldDB" id="A0A2T5C228"/>
<organism evidence="11 12">
    <name type="scientific">Mangrovibacterium marinum</name>
    <dbReference type="NCBI Taxonomy" id="1639118"/>
    <lineage>
        <taxon>Bacteria</taxon>
        <taxon>Pseudomonadati</taxon>
        <taxon>Bacteroidota</taxon>
        <taxon>Bacteroidia</taxon>
        <taxon>Marinilabiliales</taxon>
        <taxon>Prolixibacteraceae</taxon>
        <taxon>Mangrovibacterium</taxon>
    </lineage>
</organism>
<evidence type="ECO:0000256" key="9">
    <source>
        <dbReference type="ARBA" id="ARBA00023157"/>
    </source>
</evidence>
<evidence type="ECO:0000256" key="4">
    <source>
        <dbReference type="ARBA" id="ARBA00022598"/>
    </source>
</evidence>
<comment type="pathway">
    <text evidence="1">Sulfur metabolism; glutathione biosynthesis; glutathione from L-cysteine and L-glutamate: step 1/2.</text>
</comment>
<dbReference type="EMBL" id="QAAD01000007">
    <property type="protein sequence ID" value="PTN08744.1"/>
    <property type="molecule type" value="Genomic_DNA"/>
</dbReference>
<evidence type="ECO:0000256" key="5">
    <source>
        <dbReference type="ARBA" id="ARBA00022684"/>
    </source>
</evidence>
<keyword evidence="5" id="KW-0317">Glutathione biosynthesis</keyword>
<keyword evidence="4 10" id="KW-0436">Ligase</keyword>
<gene>
    <name evidence="11" type="ORF">C8N47_107104</name>
</gene>
<proteinExistence type="inferred from homology"/>
<comment type="caution">
    <text evidence="11">The sequence shown here is derived from an EMBL/GenBank/DDBJ whole genome shotgun (WGS) entry which is preliminary data.</text>
</comment>
<keyword evidence="6 10" id="KW-0547">Nucleotide-binding</keyword>
<comment type="catalytic activity">
    <reaction evidence="10">
        <text>L-cysteine + L-glutamate + ATP = gamma-L-glutamyl-L-cysteine + ADP + phosphate + H(+)</text>
        <dbReference type="Rhea" id="RHEA:13285"/>
        <dbReference type="ChEBI" id="CHEBI:15378"/>
        <dbReference type="ChEBI" id="CHEBI:29985"/>
        <dbReference type="ChEBI" id="CHEBI:30616"/>
        <dbReference type="ChEBI" id="CHEBI:35235"/>
        <dbReference type="ChEBI" id="CHEBI:43474"/>
        <dbReference type="ChEBI" id="CHEBI:58173"/>
        <dbReference type="ChEBI" id="CHEBI:456216"/>
        <dbReference type="EC" id="6.3.2.2"/>
    </reaction>
</comment>
<dbReference type="PANTHER" id="PTHR34378">
    <property type="entry name" value="GLUTAMATE--CYSTEINE LIGASE, CHLOROPLASTIC"/>
    <property type="match status" value="1"/>
</dbReference>
<dbReference type="GO" id="GO:0005524">
    <property type="term" value="F:ATP binding"/>
    <property type="evidence" value="ECO:0007669"/>
    <property type="project" value="UniProtKB-UniRule"/>
</dbReference>
<dbReference type="EC" id="6.3.2.2" evidence="10"/>
<dbReference type="GO" id="GO:0006750">
    <property type="term" value="P:glutathione biosynthetic process"/>
    <property type="evidence" value="ECO:0007669"/>
    <property type="project" value="UniProtKB-UniRule"/>
</dbReference>
<keyword evidence="9" id="KW-1015">Disulfide bond</keyword>
<dbReference type="Gene3D" id="3.30.590.20">
    <property type="match status" value="1"/>
</dbReference>
<dbReference type="Proteomes" id="UP000243525">
    <property type="component" value="Unassembled WGS sequence"/>
</dbReference>
<name>A0A2T5C228_9BACT</name>
<evidence type="ECO:0000256" key="8">
    <source>
        <dbReference type="ARBA" id="ARBA00022946"/>
    </source>
</evidence>
<evidence type="ECO:0000256" key="1">
    <source>
        <dbReference type="ARBA" id="ARBA00005006"/>
    </source>
</evidence>
<evidence type="ECO:0000256" key="3">
    <source>
        <dbReference type="ARBA" id="ARBA00011153"/>
    </source>
</evidence>
<keyword evidence="8" id="KW-0809">Transit peptide</keyword>
<sequence>MKLEAWNLKLETHSMTATEKTTIITRKSQLVDYFEQGNTPFDDWGIGTEHEKFLYRLGDFKRLPYEAEVGIRTILQHFMNEGWSPILENDFLIGVEQNGASITLEPGGQFELSGKNFKTIHHTFVETRKHFEELSCICRELGFFTLPMGVDPLWKVNDIPWMPKERYAIMKGYMPTKGSLGLQMMANTATIQVNLDYASEADMIQKMRIAQALQPFASAIFANSPFSDGKPNGYLSYRSQVWNDTDPDRCGFQSFIFEDGFGFERWVDYLLDVPMYFIYRDGKYRPSGNITFRQFMQGKHELQPTMDDWETHASTVFPDVRLKQYIEMRGADASCVKHIAALSAFWVGLLYDAQSRNEAYELISGWNMDEIREIRAQVPVKALKAQTANLNVGEIAKRLYQLASDGLTRRAKVCQTNDESQYLDPVREITATGITQAERLLHCYHTDFNDSLIQMLESWREKQLQSCPVR</sequence>
<protein>
    <recommendedName>
        <fullName evidence="10">Glutamate--cysteine ligase</fullName>
        <ecNumber evidence="10">6.3.2.2</ecNumber>
    </recommendedName>
</protein>
<dbReference type="PANTHER" id="PTHR34378:SF1">
    <property type="entry name" value="GLUTAMATE--CYSTEINE LIGASE, CHLOROPLASTIC"/>
    <property type="match status" value="1"/>
</dbReference>
<evidence type="ECO:0000256" key="6">
    <source>
        <dbReference type="ARBA" id="ARBA00022741"/>
    </source>
</evidence>
<dbReference type="InterPro" id="IPR035434">
    <property type="entry name" value="GCL_bact_plant"/>
</dbReference>
<dbReference type="Pfam" id="PF04107">
    <property type="entry name" value="GCS2"/>
    <property type="match status" value="1"/>
</dbReference>
<dbReference type="InterPro" id="IPR011556">
    <property type="entry name" value="Glut_cys_lig_pln_type"/>
</dbReference>
<evidence type="ECO:0000313" key="11">
    <source>
        <dbReference type="EMBL" id="PTN08744.1"/>
    </source>
</evidence>
<comment type="function">
    <text evidence="10">Catalyzes the synthesis of gamma-glutamylcysteine (gamma-GC).</text>
</comment>
<dbReference type="SUPFAM" id="SSF55931">
    <property type="entry name" value="Glutamine synthetase/guanido kinase"/>
    <property type="match status" value="1"/>
</dbReference>
<reference evidence="11 12" key="1">
    <citation type="submission" date="2018-04" db="EMBL/GenBank/DDBJ databases">
        <title>Genomic Encyclopedia of Archaeal and Bacterial Type Strains, Phase II (KMG-II): from individual species to whole genera.</title>
        <authorList>
            <person name="Goeker M."/>
        </authorList>
    </citation>
    <scope>NUCLEOTIDE SEQUENCE [LARGE SCALE GENOMIC DNA]</scope>
    <source>
        <strain evidence="11 12">DSM 28823</strain>
    </source>
</reference>
<dbReference type="PIRSF" id="PIRSF017901">
    <property type="entry name" value="GCL"/>
    <property type="match status" value="1"/>
</dbReference>
<dbReference type="InterPro" id="IPR014746">
    <property type="entry name" value="Gln_synth/guanido_kin_cat_dom"/>
</dbReference>
<dbReference type="GO" id="GO:0004357">
    <property type="term" value="F:glutamate-cysteine ligase activity"/>
    <property type="evidence" value="ECO:0007669"/>
    <property type="project" value="UniProtKB-UniRule"/>
</dbReference>
<evidence type="ECO:0000256" key="10">
    <source>
        <dbReference type="PIRNR" id="PIRNR017901"/>
    </source>
</evidence>